<comment type="caution">
    <text evidence="3">The sequence shown here is derived from an EMBL/GenBank/DDBJ whole genome shotgun (WGS) entry which is preliminary data.</text>
</comment>
<dbReference type="OrthoDB" id="1652385at2759"/>
<dbReference type="Proteomes" id="UP000245207">
    <property type="component" value="Unassembled WGS sequence"/>
</dbReference>
<evidence type="ECO:0000313" key="3">
    <source>
        <dbReference type="EMBL" id="PWA94693.1"/>
    </source>
</evidence>
<dbReference type="InterPro" id="IPR036770">
    <property type="entry name" value="Ankyrin_rpt-contain_sf"/>
</dbReference>
<keyword evidence="1" id="KW-1133">Transmembrane helix</keyword>
<feature type="transmembrane region" description="Helical" evidence="1">
    <location>
        <begin position="348"/>
        <end position="375"/>
    </location>
</feature>
<proteinExistence type="predicted"/>
<dbReference type="PANTHER" id="PTHR24177:SF474">
    <property type="entry name" value="ANKYRIN REPEAT-CONTAINING DOMAIN, PGG DOMAIN, ANKYRIN REPEAT-CONTAINING DOMAIN SUPERFAMILY"/>
    <property type="match status" value="1"/>
</dbReference>
<accession>A0A2U1Q9N6</accession>
<sequence length="454" mass="50547">MHTETSWCLLNHVNRRTEKNTLFAGANGDNLLVLAISSKEFGLAHELQKHYCHLLDSEAVLMAIAQNFPVPNLWERITAWPFVRRRVADFDHSKEVLTTACDMICSSIDPSSHHLYFTNPLFEAIRQDSIEVAKEILYKFPNAVWSVNEDGHNIIQYAVINRSENIYNIVHGMSEPKNIYKTIEDSLGNNLLHLAARLAPAAKLNLISGAALQLQHELQWYKDVERYVCPSNITKKNSSQETPQMVFTRTHKELVTNAEKWMKDTTGSYTITAALITTIVFLAAVTVPGGNNRDTGVPFVTNNPAFTVFAISDTISLFTDLTSLLVFLSFPTEHFAEQEFLYKLPRKLLSGLATLFISTTAMNITFVAALFGVFGQKNSSTLLPVAALTCLPITSFVILQFPLMADLTSATYGSSIFGRKVSRITVDLSMCNVHSQGYIIGHINGLLTPPKLTS</sequence>
<dbReference type="EMBL" id="PKPP01000292">
    <property type="protein sequence ID" value="PWA94693.1"/>
    <property type="molecule type" value="Genomic_DNA"/>
</dbReference>
<keyword evidence="4" id="KW-1185">Reference proteome</keyword>
<evidence type="ECO:0000313" key="4">
    <source>
        <dbReference type="Proteomes" id="UP000245207"/>
    </source>
</evidence>
<evidence type="ECO:0000259" key="2">
    <source>
        <dbReference type="Pfam" id="PF13962"/>
    </source>
</evidence>
<evidence type="ECO:0000256" key="1">
    <source>
        <dbReference type="SAM" id="Phobius"/>
    </source>
</evidence>
<reference evidence="3 4" key="1">
    <citation type="journal article" date="2018" name="Mol. Plant">
        <title>The genome of Artemisia annua provides insight into the evolution of Asteraceae family and artemisinin biosynthesis.</title>
        <authorList>
            <person name="Shen Q."/>
            <person name="Zhang L."/>
            <person name="Liao Z."/>
            <person name="Wang S."/>
            <person name="Yan T."/>
            <person name="Shi P."/>
            <person name="Liu M."/>
            <person name="Fu X."/>
            <person name="Pan Q."/>
            <person name="Wang Y."/>
            <person name="Lv Z."/>
            <person name="Lu X."/>
            <person name="Zhang F."/>
            <person name="Jiang W."/>
            <person name="Ma Y."/>
            <person name="Chen M."/>
            <person name="Hao X."/>
            <person name="Li L."/>
            <person name="Tang Y."/>
            <person name="Lv G."/>
            <person name="Zhou Y."/>
            <person name="Sun X."/>
            <person name="Brodelius P.E."/>
            <person name="Rose J.K.C."/>
            <person name="Tang K."/>
        </authorList>
    </citation>
    <scope>NUCLEOTIDE SEQUENCE [LARGE SCALE GENOMIC DNA]</scope>
    <source>
        <strain evidence="4">cv. Huhao1</strain>
        <tissue evidence="3">Leaf</tissue>
    </source>
</reference>
<keyword evidence="1" id="KW-0812">Transmembrane</keyword>
<dbReference type="Gene3D" id="1.25.40.20">
    <property type="entry name" value="Ankyrin repeat-containing domain"/>
    <property type="match status" value="1"/>
</dbReference>
<feature type="transmembrane region" description="Helical" evidence="1">
    <location>
        <begin position="267"/>
        <end position="285"/>
    </location>
</feature>
<organism evidence="3 4">
    <name type="scientific">Artemisia annua</name>
    <name type="common">Sweet wormwood</name>
    <dbReference type="NCBI Taxonomy" id="35608"/>
    <lineage>
        <taxon>Eukaryota</taxon>
        <taxon>Viridiplantae</taxon>
        <taxon>Streptophyta</taxon>
        <taxon>Embryophyta</taxon>
        <taxon>Tracheophyta</taxon>
        <taxon>Spermatophyta</taxon>
        <taxon>Magnoliopsida</taxon>
        <taxon>eudicotyledons</taxon>
        <taxon>Gunneridae</taxon>
        <taxon>Pentapetalae</taxon>
        <taxon>asterids</taxon>
        <taxon>campanulids</taxon>
        <taxon>Asterales</taxon>
        <taxon>Asteraceae</taxon>
        <taxon>Asteroideae</taxon>
        <taxon>Anthemideae</taxon>
        <taxon>Artemisiinae</taxon>
        <taxon>Artemisia</taxon>
    </lineage>
</organism>
<name>A0A2U1Q9N6_ARTAN</name>
<dbReference type="PANTHER" id="PTHR24177">
    <property type="entry name" value="CASKIN"/>
    <property type="match status" value="1"/>
</dbReference>
<dbReference type="STRING" id="35608.A0A2U1Q9N6"/>
<feature type="transmembrane region" description="Helical" evidence="1">
    <location>
        <begin position="381"/>
        <end position="399"/>
    </location>
</feature>
<dbReference type="InterPro" id="IPR026961">
    <property type="entry name" value="PGG_dom"/>
</dbReference>
<dbReference type="Pfam" id="PF13962">
    <property type="entry name" value="PGG"/>
    <property type="match status" value="1"/>
</dbReference>
<gene>
    <name evidence="3" type="ORF">CTI12_AA043140</name>
</gene>
<feature type="domain" description="PGG" evidence="2">
    <location>
        <begin position="259"/>
        <end position="371"/>
    </location>
</feature>
<dbReference type="GO" id="GO:0016020">
    <property type="term" value="C:membrane"/>
    <property type="evidence" value="ECO:0007669"/>
    <property type="project" value="TreeGrafter"/>
</dbReference>
<dbReference type="SUPFAM" id="SSF48403">
    <property type="entry name" value="Ankyrin repeat"/>
    <property type="match status" value="1"/>
</dbReference>
<protein>
    <submittedName>
        <fullName evidence="3">Ankyrin repeat-containing domain, PGG domain protein</fullName>
    </submittedName>
</protein>
<dbReference type="AlphaFoldDB" id="A0A2U1Q9N6"/>
<feature type="transmembrane region" description="Helical" evidence="1">
    <location>
        <begin position="305"/>
        <end position="328"/>
    </location>
</feature>
<keyword evidence="1" id="KW-0472">Membrane</keyword>